<proteinExistence type="predicted"/>
<keyword evidence="1" id="KW-0812">Transmembrane</keyword>
<dbReference type="WBParaSite" id="nRc.2.0.1.t46127-RA">
    <property type="protein sequence ID" value="nRc.2.0.1.t46127-RA"/>
    <property type="gene ID" value="nRc.2.0.1.g46127"/>
</dbReference>
<sequence>MCISLVVNYFLIIAKREVRSRNDTYITSRYVLSQSRRKMNIFLLEILSTFIATIYFDVSQVGLPKIKLEWRLGLFFFVFSFLSILICDQGTAR</sequence>
<reference evidence="3" key="1">
    <citation type="submission" date="2022-11" db="UniProtKB">
        <authorList>
            <consortium name="WormBaseParasite"/>
        </authorList>
    </citation>
    <scope>IDENTIFICATION</scope>
</reference>
<feature type="transmembrane region" description="Helical" evidence="1">
    <location>
        <begin position="39"/>
        <end position="58"/>
    </location>
</feature>
<name>A0A915L5T4_ROMCU</name>
<feature type="transmembrane region" description="Helical" evidence="1">
    <location>
        <begin position="70"/>
        <end position="87"/>
    </location>
</feature>
<accession>A0A915L5T4</accession>
<dbReference type="AlphaFoldDB" id="A0A915L5T4"/>
<evidence type="ECO:0000256" key="1">
    <source>
        <dbReference type="SAM" id="Phobius"/>
    </source>
</evidence>
<keyword evidence="2" id="KW-1185">Reference proteome</keyword>
<dbReference type="Proteomes" id="UP000887565">
    <property type="component" value="Unplaced"/>
</dbReference>
<protein>
    <submittedName>
        <fullName evidence="3">Uncharacterized protein</fullName>
    </submittedName>
</protein>
<organism evidence="2 3">
    <name type="scientific">Romanomermis culicivorax</name>
    <name type="common">Nematode worm</name>
    <dbReference type="NCBI Taxonomy" id="13658"/>
    <lineage>
        <taxon>Eukaryota</taxon>
        <taxon>Metazoa</taxon>
        <taxon>Ecdysozoa</taxon>
        <taxon>Nematoda</taxon>
        <taxon>Enoplea</taxon>
        <taxon>Dorylaimia</taxon>
        <taxon>Mermithida</taxon>
        <taxon>Mermithoidea</taxon>
        <taxon>Mermithidae</taxon>
        <taxon>Romanomermis</taxon>
    </lineage>
</organism>
<keyword evidence="1" id="KW-1133">Transmembrane helix</keyword>
<evidence type="ECO:0000313" key="3">
    <source>
        <dbReference type="WBParaSite" id="nRc.2.0.1.t46127-RA"/>
    </source>
</evidence>
<evidence type="ECO:0000313" key="2">
    <source>
        <dbReference type="Proteomes" id="UP000887565"/>
    </source>
</evidence>
<keyword evidence="1" id="KW-0472">Membrane</keyword>